<dbReference type="InterPro" id="IPR000719">
    <property type="entry name" value="Prot_kinase_dom"/>
</dbReference>
<comment type="similarity">
    <text evidence="7">Belongs to the protein kinase superfamily.</text>
</comment>
<sequence>KDLVIKQTLGEGSFGRVKMVVHRPAPTAGAPEPESRSYALKMLSKQGMANKKQVKAILAELRVLLLINHPFLLHLHGTYQSRDLCYFLFDCIQGGELFKRLASSDDCTIPFKDAQFYASHLVEALVYLQSKRVVYRDLKPENILIDARGYARVVDFGFAKVMQDDDSLAYTLCGTPEYLSPECVLGTGYRFEIDLWAFGIIVYEMLVGYTPFSNDDDEVDDMMAIFKRITKATIEFPDALDDRTVDFVTAILAREQQKRLGNSLEGLSEVRDHHFFTGDIDFPAILAMKAPAPWTPKIRGIDDTSNFDDYDD</sequence>
<evidence type="ECO:0000256" key="2">
    <source>
        <dbReference type="ARBA" id="ARBA00022679"/>
    </source>
</evidence>
<dbReference type="Gene3D" id="1.10.510.10">
    <property type="entry name" value="Transferase(Phosphotransferase) domain 1"/>
    <property type="match status" value="1"/>
</dbReference>
<dbReference type="RefSeq" id="XP_009036211.1">
    <property type="nucleotide sequence ID" value="XM_009037963.1"/>
</dbReference>
<dbReference type="InterPro" id="IPR011009">
    <property type="entry name" value="Kinase-like_dom_sf"/>
</dbReference>
<dbReference type="OMA" id="DRFPHDQ"/>
<dbReference type="Gene3D" id="3.30.200.20">
    <property type="entry name" value="Phosphorylase Kinase, domain 1"/>
    <property type="match status" value="1"/>
</dbReference>
<evidence type="ECO:0000256" key="3">
    <source>
        <dbReference type="ARBA" id="ARBA00022741"/>
    </source>
</evidence>
<evidence type="ECO:0000313" key="10">
    <source>
        <dbReference type="EMBL" id="EGB09087.1"/>
    </source>
</evidence>
<feature type="binding site" evidence="6">
    <location>
        <position position="41"/>
    </location>
    <ligand>
        <name>ATP</name>
        <dbReference type="ChEBI" id="CHEBI:30616"/>
    </ligand>
</feature>
<reference evidence="10 11" key="1">
    <citation type="journal article" date="2011" name="Proc. Natl. Acad. Sci. U.S.A.">
        <title>Niche of harmful alga Aureococcus anophagefferens revealed through ecogenomics.</title>
        <authorList>
            <person name="Gobler C.J."/>
            <person name="Berry D.L."/>
            <person name="Dyhrman S.T."/>
            <person name="Wilhelm S.W."/>
            <person name="Salamov A."/>
            <person name="Lobanov A.V."/>
            <person name="Zhang Y."/>
            <person name="Collier J.L."/>
            <person name="Wurch L.L."/>
            <person name="Kustka A.B."/>
            <person name="Dill B.D."/>
            <person name="Shah M."/>
            <person name="VerBerkmoes N.C."/>
            <person name="Kuo A."/>
            <person name="Terry A."/>
            <person name="Pangilinan J."/>
            <person name="Lindquist E.A."/>
            <person name="Lucas S."/>
            <person name="Paulsen I.T."/>
            <person name="Hattenrath-Lehmann T.K."/>
            <person name="Talmage S.C."/>
            <person name="Walker E.A."/>
            <person name="Koch F."/>
            <person name="Burson A.M."/>
            <person name="Marcoval M.A."/>
            <person name="Tang Y.Z."/>
            <person name="Lecleir G.R."/>
            <person name="Coyne K.J."/>
            <person name="Berg G.M."/>
            <person name="Bertrand E.M."/>
            <person name="Saito M.A."/>
            <person name="Gladyshev V.N."/>
            <person name="Grigoriev I.V."/>
        </authorList>
    </citation>
    <scope>NUCLEOTIDE SEQUENCE [LARGE SCALE GENOMIC DNA]</scope>
    <source>
        <strain evidence="11">CCMP 1984</strain>
    </source>
</reference>
<dbReference type="Proteomes" id="UP000002729">
    <property type="component" value="Unassembled WGS sequence"/>
</dbReference>
<feature type="non-terminal residue" evidence="10">
    <location>
        <position position="312"/>
    </location>
</feature>
<feature type="non-terminal residue" evidence="10">
    <location>
        <position position="1"/>
    </location>
</feature>
<dbReference type="SMART" id="SM00220">
    <property type="entry name" value="S_TKc"/>
    <property type="match status" value="1"/>
</dbReference>
<evidence type="ECO:0000256" key="7">
    <source>
        <dbReference type="RuleBase" id="RU000304"/>
    </source>
</evidence>
<accession>F0Y7K5</accession>
<proteinExistence type="inferred from homology"/>
<dbReference type="GO" id="GO:0004691">
    <property type="term" value="F:cAMP-dependent protein kinase activity"/>
    <property type="evidence" value="ECO:0007669"/>
    <property type="project" value="TreeGrafter"/>
</dbReference>
<keyword evidence="4" id="KW-0418">Kinase</keyword>
<dbReference type="KEGG" id="aaf:AURANDRAFT_13121"/>
<evidence type="ECO:0000256" key="5">
    <source>
        <dbReference type="ARBA" id="ARBA00022840"/>
    </source>
</evidence>
<dbReference type="AlphaFoldDB" id="F0Y7K5"/>
<dbReference type="Pfam" id="PF00069">
    <property type="entry name" value="Pkinase"/>
    <property type="match status" value="1"/>
</dbReference>
<keyword evidence="11" id="KW-1185">Reference proteome</keyword>
<feature type="domain" description="AGC-kinase C-terminal" evidence="9">
    <location>
        <begin position="278"/>
        <end position="312"/>
    </location>
</feature>
<evidence type="ECO:0008006" key="12">
    <source>
        <dbReference type="Google" id="ProtNLM"/>
    </source>
</evidence>
<dbReference type="PROSITE" id="PS51285">
    <property type="entry name" value="AGC_KINASE_CTER"/>
    <property type="match status" value="1"/>
</dbReference>
<dbReference type="InterPro" id="IPR008271">
    <property type="entry name" value="Ser/Thr_kinase_AS"/>
</dbReference>
<dbReference type="InterPro" id="IPR000961">
    <property type="entry name" value="AGC-kinase_C"/>
</dbReference>
<keyword evidence="2" id="KW-0808">Transferase</keyword>
<dbReference type="SUPFAM" id="SSF56112">
    <property type="entry name" value="Protein kinase-like (PK-like)"/>
    <property type="match status" value="1"/>
</dbReference>
<evidence type="ECO:0000256" key="4">
    <source>
        <dbReference type="ARBA" id="ARBA00022777"/>
    </source>
</evidence>
<evidence type="ECO:0000256" key="1">
    <source>
        <dbReference type="ARBA" id="ARBA00022527"/>
    </source>
</evidence>
<dbReference type="OrthoDB" id="37858at2759"/>
<keyword evidence="3 6" id="KW-0547">Nucleotide-binding</keyword>
<dbReference type="PROSITE" id="PS00107">
    <property type="entry name" value="PROTEIN_KINASE_ATP"/>
    <property type="match status" value="1"/>
</dbReference>
<evidence type="ECO:0000259" key="8">
    <source>
        <dbReference type="PROSITE" id="PS50011"/>
    </source>
</evidence>
<evidence type="ECO:0000313" key="11">
    <source>
        <dbReference type="Proteomes" id="UP000002729"/>
    </source>
</evidence>
<dbReference type="PANTHER" id="PTHR24353:SF37">
    <property type="entry name" value="CAMP-DEPENDENT PROTEIN KINASE CATALYTIC SUBUNIT PRKX"/>
    <property type="match status" value="1"/>
</dbReference>
<keyword evidence="1 7" id="KW-0723">Serine/threonine-protein kinase</keyword>
<dbReference type="PROSITE" id="PS50011">
    <property type="entry name" value="PROTEIN_KINASE_DOM"/>
    <property type="match status" value="1"/>
</dbReference>
<dbReference type="InterPro" id="IPR017441">
    <property type="entry name" value="Protein_kinase_ATP_BS"/>
</dbReference>
<dbReference type="eggNOG" id="KOG0616">
    <property type="taxonomic scope" value="Eukaryota"/>
</dbReference>
<dbReference type="EMBL" id="GL833126">
    <property type="protein sequence ID" value="EGB09087.1"/>
    <property type="molecule type" value="Genomic_DNA"/>
</dbReference>
<gene>
    <name evidence="10" type="ORF">AURANDRAFT_13121</name>
</gene>
<keyword evidence="5 6" id="KW-0067">ATP-binding</keyword>
<dbReference type="InParanoid" id="F0Y7K5"/>
<name>F0Y7K5_AURAN</name>
<protein>
    <recommendedName>
        <fullName evidence="12">Protein kinase domain-containing protein</fullName>
    </recommendedName>
</protein>
<evidence type="ECO:0000259" key="9">
    <source>
        <dbReference type="PROSITE" id="PS51285"/>
    </source>
</evidence>
<evidence type="ECO:0000256" key="6">
    <source>
        <dbReference type="PROSITE-ProRule" id="PRU10141"/>
    </source>
</evidence>
<dbReference type="GeneID" id="20218238"/>
<dbReference type="GO" id="GO:0005952">
    <property type="term" value="C:cAMP-dependent protein kinase complex"/>
    <property type="evidence" value="ECO:0007669"/>
    <property type="project" value="TreeGrafter"/>
</dbReference>
<feature type="domain" description="Protein kinase" evidence="8">
    <location>
        <begin position="3"/>
        <end position="276"/>
    </location>
</feature>
<dbReference type="PROSITE" id="PS00108">
    <property type="entry name" value="PROTEIN_KINASE_ST"/>
    <property type="match status" value="1"/>
</dbReference>
<organism evidence="11">
    <name type="scientific">Aureococcus anophagefferens</name>
    <name type="common">Harmful bloom alga</name>
    <dbReference type="NCBI Taxonomy" id="44056"/>
    <lineage>
        <taxon>Eukaryota</taxon>
        <taxon>Sar</taxon>
        <taxon>Stramenopiles</taxon>
        <taxon>Ochrophyta</taxon>
        <taxon>Pelagophyceae</taxon>
        <taxon>Pelagomonadales</taxon>
        <taxon>Pelagomonadaceae</taxon>
        <taxon>Aureococcus</taxon>
    </lineage>
</organism>
<dbReference type="GO" id="GO:0005524">
    <property type="term" value="F:ATP binding"/>
    <property type="evidence" value="ECO:0007669"/>
    <property type="project" value="UniProtKB-UniRule"/>
</dbReference>
<dbReference type="PANTHER" id="PTHR24353">
    <property type="entry name" value="CYCLIC NUCLEOTIDE-DEPENDENT PROTEIN KINASE"/>
    <property type="match status" value="1"/>
</dbReference>